<dbReference type="Gene3D" id="3.40.50.1820">
    <property type="entry name" value="alpha/beta hydrolase"/>
    <property type="match status" value="1"/>
</dbReference>
<keyword evidence="14" id="KW-1185">Reference proteome</keyword>
<dbReference type="InterPro" id="IPR000073">
    <property type="entry name" value="AB_hydrolase_1"/>
</dbReference>
<comment type="catalytic activity">
    <reaction evidence="1">
        <text>Release of N-terminal proline from a peptide.</text>
        <dbReference type="EC" id="3.4.11.5"/>
    </reaction>
</comment>
<dbReference type="GO" id="GO:0016787">
    <property type="term" value="F:hydrolase activity"/>
    <property type="evidence" value="ECO:0007669"/>
    <property type="project" value="UniProtKB-KW"/>
</dbReference>
<comment type="caution">
    <text evidence="13">The sequence shown here is derived from an EMBL/GenBank/DDBJ whole genome shotgun (WGS) entry which is preliminary data.</text>
</comment>
<keyword evidence="11" id="KW-0472">Membrane</keyword>
<dbReference type="SUPFAM" id="SSF53474">
    <property type="entry name" value="alpha/beta-Hydrolases"/>
    <property type="match status" value="1"/>
</dbReference>
<feature type="compositionally biased region" description="Basic residues" evidence="10">
    <location>
        <begin position="301"/>
        <end position="314"/>
    </location>
</feature>
<keyword evidence="11" id="KW-0812">Transmembrane</keyword>
<comment type="subcellular location">
    <subcellularLocation>
        <location evidence="2">Cytoplasm</location>
    </subcellularLocation>
</comment>
<gene>
    <name evidence="13" type="ORF">MF672_037240</name>
</gene>
<dbReference type="EMBL" id="JAKRKC020000002">
    <property type="protein sequence ID" value="MCK2219403.1"/>
    <property type="molecule type" value="Genomic_DNA"/>
</dbReference>
<reference evidence="13 14" key="1">
    <citation type="submission" date="2022-04" db="EMBL/GenBank/DDBJ databases">
        <title>Genome draft of Actinomadura sp. ATCC 31491.</title>
        <authorList>
            <person name="Shi X."/>
            <person name="Du Y."/>
        </authorList>
    </citation>
    <scope>NUCLEOTIDE SEQUENCE [LARGE SCALE GENOMIC DNA]</scope>
    <source>
        <strain evidence="13 14">ATCC 31491</strain>
    </source>
</reference>
<evidence type="ECO:0000256" key="2">
    <source>
        <dbReference type="ARBA" id="ARBA00004496"/>
    </source>
</evidence>
<proteinExistence type="inferred from homology"/>
<feature type="transmembrane region" description="Helical" evidence="11">
    <location>
        <begin position="39"/>
        <end position="60"/>
    </location>
</feature>
<feature type="compositionally biased region" description="Basic residues" evidence="10">
    <location>
        <begin position="349"/>
        <end position="368"/>
    </location>
</feature>
<dbReference type="Proteomes" id="UP001317259">
    <property type="component" value="Unassembled WGS sequence"/>
</dbReference>
<evidence type="ECO:0000256" key="7">
    <source>
        <dbReference type="ARBA" id="ARBA00022670"/>
    </source>
</evidence>
<evidence type="ECO:0000259" key="12">
    <source>
        <dbReference type="Pfam" id="PF00561"/>
    </source>
</evidence>
<keyword evidence="11" id="KW-1133">Transmembrane helix</keyword>
<dbReference type="Pfam" id="PF00561">
    <property type="entry name" value="Abhydrolase_1"/>
    <property type="match status" value="1"/>
</dbReference>
<comment type="similarity">
    <text evidence="3">Belongs to the peptidase S33 family.</text>
</comment>
<evidence type="ECO:0000256" key="6">
    <source>
        <dbReference type="ARBA" id="ARBA00022490"/>
    </source>
</evidence>
<dbReference type="PANTHER" id="PTHR43722:SF1">
    <property type="entry name" value="PROLINE IMINOPEPTIDASE"/>
    <property type="match status" value="1"/>
</dbReference>
<dbReference type="InterPro" id="IPR029058">
    <property type="entry name" value="AB_hydrolase_fold"/>
</dbReference>
<sequence>MASWGRIARRAAAGAAVLALSPVAGLAALAGTAMVGLPPGVFTAAGLAVFASVCFLGLLLCVPRPRRPWARWVRALAVLGTAGLVVWQTAGVTLRPPSPAPPGASGKVPGQREWRLPTGSRLAYVRLAPRKAVRPEPVVFLHGAPGLSDLAADARFYGRLTADGHQVYVYDRAGTGRSARLADPRGYGLARDVADLEAIRREVGADRLNLVARDEGARLAVAYLAAYPGRVAGAVLYAPAALTPGRATAAAALLTGQEPPGPRLLAVYTLLRVDPRAAQSFAGDAELDAYLARARLRAWRPARARRRRPARPGPRRWAPPGRSRSRPACRRPSWWSRGPAASGTARRPGTGRRCRRPASRGCPTRRRT</sequence>
<evidence type="ECO:0000256" key="5">
    <source>
        <dbReference type="ARBA" id="ARBA00022438"/>
    </source>
</evidence>
<name>A0ABT0G5N7_9ACTN</name>
<evidence type="ECO:0000256" key="8">
    <source>
        <dbReference type="ARBA" id="ARBA00022801"/>
    </source>
</evidence>
<evidence type="ECO:0000313" key="14">
    <source>
        <dbReference type="Proteomes" id="UP001317259"/>
    </source>
</evidence>
<evidence type="ECO:0000256" key="9">
    <source>
        <dbReference type="ARBA" id="ARBA00029605"/>
    </source>
</evidence>
<evidence type="ECO:0000256" key="11">
    <source>
        <dbReference type="SAM" id="Phobius"/>
    </source>
</evidence>
<dbReference type="InterPro" id="IPR005944">
    <property type="entry name" value="Pro_iminopeptidase"/>
</dbReference>
<dbReference type="PANTHER" id="PTHR43722">
    <property type="entry name" value="PROLINE IMINOPEPTIDASE"/>
    <property type="match status" value="1"/>
</dbReference>
<feature type="transmembrane region" description="Helical" evidence="11">
    <location>
        <begin position="72"/>
        <end position="90"/>
    </location>
</feature>
<keyword evidence="5" id="KW-0031">Aminopeptidase</keyword>
<organism evidence="13 14">
    <name type="scientific">Actinomadura luzonensis</name>
    <dbReference type="NCBI Taxonomy" id="2805427"/>
    <lineage>
        <taxon>Bacteria</taxon>
        <taxon>Bacillati</taxon>
        <taxon>Actinomycetota</taxon>
        <taxon>Actinomycetes</taxon>
        <taxon>Streptosporangiales</taxon>
        <taxon>Thermomonosporaceae</taxon>
        <taxon>Actinomadura</taxon>
    </lineage>
</organism>
<feature type="domain" description="AB hydrolase-1" evidence="12">
    <location>
        <begin position="137"/>
        <end position="250"/>
    </location>
</feature>
<accession>A0ABT0G5N7</accession>
<evidence type="ECO:0000256" key="4">
    <source>
        <dbReference type="ARBA" id="ARBA00012568"/>
    </source>
</evidence>
<feature type="region of interest" description="Disordered" evidence="10">
    <location>
        <begin position="301"/>
        <end position="368"/>
    </location>
</feature>
<dbReference type="RefSeq" id="WP_247815622.1">
    <property type="nucleotide sequence ID" value="NZ_JAKRKC020000002.1"/>
</dbReference>
<keyword evidence="6" id="KW-0963">Cytoplasm</keyword>
<evidence type="ECO:0000256" key="10">
    <source>
        <dbReference type="SAM" id="MobiDB-lite"/>
    </source>
</evidence>
<evidence type="ECO:0000256" key="1">
    <source>
        <dbReference type="ARBA" id="ARBA00001585"/>
    </source>
</evidence>
<dbReference type="InterPro" id="IPR002410">
    <property type="entry name" value="Peptidase_S33"/>
</dbReference>
<dbReference type="PRINTS" id="PR00793">
    <property type="entry name" value="PROAMNOPTASE"/>
</dbReference>
<evidence type="ECO:0000256" key="3">
    <source>
        <dbReference type="ARBA" id="ARBA00010088"/>
    </source>
</evidence>
<evidence type="ECO:0000313" key="13">
    <source>
        <dbReference type="EMBL" id="MCK2219403.1"/>
    </source>
</evidence>
<protein>
    <recommendedName>
        <fullName evidence="4">prolyl aminopeptidase</fullName>
        <ecNumber evidence="4">3.4.11.5</ecNumber>
    </recommendedName>
    <alternativeName>
        <fullName evidence="9">Prolyl aminopeptidase</fullName>
    </alternativeName>
</protein>
<keyword evidence="7" id="KW-0645">Protease</keyword>
<keyword evidence="8 13" id="KW-0378">Hydrolase</keyword>
<dbReference type="EC" id="3.4.11.5" evidence="4"/>